<protein>
    <submittedName>
        <fullName evidence="2">Uncharacterized protein</fullName>
    </submittedName>
</protein>
<gene>
    <name evidence="2" type="ORF">RSOL_520390</name>
</gene>
<dbReference type="Proteomes" id="UP000030108">
    <property type="component" value="Unassembled WGS sequence"/>
</dbReference>
<evidence type="ECO:0000313" key="2">
    <source>
        <dbReference type="EMBL" id="EUC66993.1"/>
    </source>
</evidence>
<feature type="compositionally biased region" description="Acidic residues" evidence="1">
    <location>
        <begin position="62"/>
        <end position="78"/>
    </location>
</feature>
<feature type="non-terminal residue" evidence="2">
    <location>
        <position position="227"/>
    </location>
</feature>
<evidence type="ECO:0000256" key="1">
    <source>
        <dbReference type="SAM" id="MobiDB-lite"/>
    </source>
</evidence>
<organism evidence="2 3">
    <name type="scientific">Rhizoctonia solani AG-3 Rhs1AP</name>
    <dbReference type="NCBI Taxonomy" id="1086054"/>
    <lineage>
        <taxon>Eukaryota</taxon>
        <taxon>Fungi</taxon>
        <taxon>Dikarya</taxon>
        <taxon>Basidiomycota</taxon>
        <taxon>Agaricomycotina</taxon>
        <taxon>Agaricomycetes</taxon>
        <taxon>Cantharellales</taxon>
        <taxon>Ceratobasidiaceae</taxon>
        <taxon>Rhizoctonia</taxon>
    </lineage>
</organism>
<feature type="compositionally biased region" description="Low complexity" evidence="1">
    <location>
        <begin position="79"/>
        <end position="89"/>
    </location>
</feature>
<name>X8JVE0_9AGAM</name>
<feature type="compositionally biased region" description="Basic and acidic residues" evidence="1">
    <location>
        <begin position="10"/>
        <end position="21"/>
    </location>
</feature>
<accession>X8JVE0</accession>
<dbReference type="EMBL" id="JATN01000299">
    <property type="protein sequence ID" value="EUC66993.1"/>
    <property type="molecule type" value="Genomic_DNA"/>
</dbReference>
<evidence type="ECO:0000313" key="3">
    <source>
        <dbReference type="Proteomes" id="UP000030108"/>
    </source>
</evidence>
<feature type="region of interest" description="Disordered" evidence="1">
    <location>
        <begin position="182"/>
        <end position="227"/>
    </location>
</feature>
<proteinExistence type="predicted"/>
<comment type="caution">
    <text evidence="2">The sequence shown here is derived from an EMBL/GenBank/DDBJ whole genome shotgun (WGS) entry which is preliminary data.</text>
</comment>
<feature type="region of interest" description="Disordered" evidence="1">
    <location>
        <begin position="1"/>
        <end position="113"/>
    </location>
</feature>
<reference evidence="3" key="1">
    <citation type="journal article" date="2014" name="Genome Announc.">
        <title>Draft genome sequence of the plant-pathogenic soil fungus Rhizoctonia solani anastomosis group 3 strain Rhs1AP.</title>
        <authorList>
            <person name="Cubeta M.A."/>
            <person name="Thomas E."/>
            <person name="Dean R.A."/>
            <person name="Jabaji S."/>
            <person name="Neate S.M."/>
            <person name="Tavantzis S."/>
            <person name="Toda T."/>
            <person name="Vilgalys R."/>
            <person name="Bharathan N."/>
            <person name="Fedorova-Abrams N."/>
            <person name="Pakala S.B."/>
            <person name="Pakala S.M."/>
            <person name="Zafar N."/>
            <person name="Joardar V."/>
            <person name="Losada L."/>
            <person name="Nierman W.C."/>
        </authorList>
    </citation>
    <scope>NUCLEOTIDE SEQUENCE [LARGE SCALE GENOMIC DNA]</scope>
    <source>
        <strain evidence="3">AG-3</strain>
    </source>
</reference>
<feature type="compositionally biased region" description="Pro residues" evidence="1">
    <location>
        <begin position="182"/>
        <end position="195"/>
    </location>
</feature>
<sequence>MPNFNPYSDPKGKGKRVDWVNRKSRSRIGQWVDDTNENSADPSRQYDYAPGRHRDTSCLNSEDGEEEEKEEVEEEECDSSSGSKPSNDSFNLNHDIEAIGTTPRPKRKWAPDMKQEIHRVKRMKLEDAASCEALAPTGGSKPQAPPPFMPMNLDNTLDRMVRFLHAEFAKRKIILPPGVLPPSYPFVPQNQPAPPANHRTEPPANTLPLANHSPNPAGPFAPAQSEY</sequence>
<dbReference type="AlphaFoldDB" id="X8JVE0"/>